<dbReference type="GO" id="GO:0140662">
    <property type="term" value="F:ATP-dependent protein folding chaperone"/>
    <property type="evidence" value="ECO:0007669"/>
    <property type="project" value="InterPro"/>
</dbReference>
<accession>A0A1D9Q8S7</accession>
<dbReference type="OrthoDB" id="2963168at2759"/>
<keyword evidence="1" id="KW-0547">Nucleotide-binding</keyword>
<dbReference type="InterPro" id="IPR013126">
    <property type="entry name" value="Hsp_70_fam"/>
</dbReference>
<dbReference type="PANTHER" id="PTHR14187:SF81">
    <property type="entry name" value="HSP70 FAMILY PROTEIN (AFU_ORTHOLOGUE AFUA_4G14040)"/>
    <property type="match status" value="1"/>
</dbReference>
<dbReference type="InterPro" id="IPR043129">
    <property type="entry name" value="ATPase_NBD"/>
</dbReference>
<dbReference type="PANTHER" id="PTHR14187">
    <property type="entry name" value="ALPHA KINASE/ELONGATION FACTOR 2 KINASE"/>
    <property type="match status" value="1"/>
</dbReference>
<protein>
    <recommendedName>
        <fullName evidence="5">Actin-like ATPase domain-containing protein</fullName>
    </recommendedName>
</protein>
<dbReference type="EMBL" id="CP017820">
    <property type="protein sequence ID" value="APA11341.1"/>
    <property type="molecule type" value="Genomic_DNA"/>
</dbReference>
<evidence type="ECO:0000256" key="1">
    <source>
        <dbReference type="ARBA" id="ARBA00022741"/>
    </source>
</evidence>
<dbReference type="CDD" id="cd10170">
    <property type="entry name" value="ASKHA_NBD_HSP70"/>
    <property type="match status" value="1"/>
</dbReference>
<evidence type="ECO:0008006" key="5">
    <source>
        <dbReference type="Google" id="ProtNLM"/>
    </source>
</evidence>
<dbReference type="AlphaFoldDB" id="A0A1D9Q8S7"/>
<dbReference type="SUPFAM" id="SSF53067">
    <property type="entry name" value="Actin-like ATPase domain"/>
    <property type="match status" value="2"/>
</dbReference>
<proteinExistence type="predicted"/>
<evidence type="ECO:0000313" key="3">
    <source>
        <dbReference type="EMBL" id="APA11341.1"/>
    </source>
</evidence>
<evidence type="ECO:0000256" key="2">
    <source>
        <dbReference type="ARBA" id="ARBA00022840"/>
    </source>
</evidence>
<keyword evidence="2" id="KW-0067">ATP-binding</keyword>
<dbReference type="GO" id="GO:0005524">
    <property type="term" value="F:ATP binding"/>
    <property type="evidence" value="ECO:0007669"/>
    <property type="project" value="UniProtKB-KW"/>
</dbReference>
<sequence length="583" mass="65278">MSPSSPNREIGTGLPPRHRIVIAIDYGTTYSGLSYAISNAEKGTEYGIGWPRSLNTDSLGKIPTKIAYKAENLQSLQTDTWGYAVGADSKSCSWTKLLLDKSAFKNRDDEVGPRENIDEGMMHLPPNRTANGVCEDFLHAMYVHFVNEARQRVGTEAFDMSPMDYWITLPAIWSDEAKQATLDAAKGAGFAKNSMDQIRTIAEPEAAAIATLQELATSGSLDAVQCGDNILVCDGGGGTVDITTYTITSVGVKLEFKELYIGAGEKCGSTFIDRRLHFLLSERFGNAFKDLPCEKKGPDSKFMNAWEFLKRDFGHDINDMGTFDLGPLKLNSPSSKHYDDIEHVVHLSCGDMKHLFDPIINQILDLVRSQTKQAKRQRNAEIDRIILVGGLGGSKYLYERLQSWCSANGNVKILCPKDPQTAVLRGARIRGLEEIAPFVKYARRHYGFRIALPFRRFTYDTKHAFIDEFTERLFCAGRMVWCVSKGDGIIEGFYHREGCTASYTPGEEVTGVQEIGQITFHFKSDFDFDAAKESRFIRRLKKYVYQFHFDVQVVFGDKGANLKFRIAVNGRVIATVPIKFTDR</sequence>
<evidence type="ECO:0000313" key="4">
    <source>
        <dbReference type="Proteomes" id="UP000177798"/>
    </source>
</evidence>
<organism evidence="3 4">
    <name type="scientific">Sclerotinia sclerotiorum (strain ATCC 18683 / 1980 / Ss-1)</name>
    <name type="common">White mold</name>
    <name type="synonym">Whetzelinia sclerotiorum</name>
    <dbReference type="NCBI Taxonomy" id="665079"/>
    <lineage>
        <taxon>Eukaryota</taxon>
        <taxon>Fungi</taxon>
        <taxon>Dikarya</taxon>
        <taxon>Ascomycota</taxon>
        <taxon>Pezizomycotina</taxon>
        <taxon>Leotiomycetes</taxon>
        <taxon>Helotiales</taxon>
        <taxon>Sclerotiniaceae</taxon>
        <taxon>Sclerotinia</taxon>
    </lineage>
</organism>
<reference evidence="4" key="1">
    <citation type="journal article" date="2017" name="Genome Biol. Evol.">
        <title>The complete genome sequence of the phytopathogenic fungus Sclerotinia sclerotiorum reveals insights into the genome architecture of broad host range pathogens.</title>
        <authorList>
            <person name="Derbyshire M."/>
            <person name="Denton-Giles M."/>
            <person name="Hegedus D."/>
            <person name="Seifbarghy S."/>
            <person name="Rollins J."/>
            <person name="van Kan J."/>
            <person name="Seidl M.F."/>
            <person name="Faino L."/>
            <person name="Mbengue M."/>
            <person name="Navaud O."/>
            <person name="Raffaele S."/>
            <person name="Hammond-Kosack K."/>
            <person name="Heard S."/>
            <person name="Oliver R."/>
        </authorList>
    </citation>
    <scope>NUCLEOTIDE SEQUENCE [LARGE SCALE GENOMIC DNA]</scope>
    <source>
        <strain evidence="4">ATCC 18683 / 1980 / Ss-1</strain>
    </source>
</reference>
<dbReference type="Gene3D" id="3.90.640.10">
    <property type="entry name" value="Actin, Chain A, domain 4"/>
    <property type="match status" value="1"/>
</dbReference>
<dbReference type="Pfam" id="PF00012">
    <property type="entry name" value="HSP70"/>
    <property type="match status" value="1"/>
</dbReference>
<gene>
    <name evidence="3" type="ORF">sscle_07g061110</name>
</gene>
<dbReference type="PRINTS" id="PR00301">
    <property type="entry name" value="HEATSHOCK70"/>
</dbReference>
<name>A0A1D9Q8S7_SCLS1</name>
<dbReference type="VEuPathDB" id="FungiDB:sscle_07g061110"/>
<dbReference type="Proteomes" id="UP000177798">
    <property type="component" value="Chromosome 7"/>
</dbReference>
<dbReference type="Gene3D" id="3.30.420.40">
    <property type="match status" value="2"/>
</dbReference>